<evidence type="ECO:0000256" key="6">
    <source>
        <dbReference type="ARBA" id="ARBA00023136"/>
    </source>
</evidence>
<dbReference type="RefSeq" id="WP_154221371.1">
    <property type="nucleotide sequence ID" value="NZ_CP034544.1"/>
</dbReference>
<evidence type="ECO:0000256" key="3">
    <source>
        <dbReference type="ARBA" id="ARBA00022475"/>
    </source>
</evidence>
<evidence type="ECO:0000256" key="7">
    <source>
        <dbReference type="SAM" id="Phobius"/>
    </source>
</evidence>
<sequence>MLKKISKEFLKINFIILFCIIILFPLYYLLVLAFTKSSDIDTGVINFWFNNTSSEAFKMVLNNNFIKALAVTFASIFTLIIIRILIYSLAIAGMLKINNKKINSILIYFFIFISFVPEYVLYFQNKLNLNNWNLSSARAFSLITNSIFSFFIFTYSFKIAYKTFQEKNKIIMVDNLKWYEKIFYVYFSELKLSYLLLIIFTTTSVWNDFLWPRFLLNNTNTLTISIWFSFPKTQFAPLANVFAAGSVIAISIPLGIYLVFSKFINKTIT</sequence>
<dbReference type="Gene3D" id="1.10.3720.10">
    <property type="entry name" value="MetI-like"/>
    <property type="match status" value="1"/>
</dbReference>
<dbReference type="PANTHER" id="PTHR43744:SF8">
    <property type="entry name" value="SN-GLYCEROL-3-PHOSPHATE TRANSPORT SYSTEM PERMEASE PROTEIN UGPE"/>
    <property type="match status" value="1"/>
</dbReference>
<dbReference type="InterPro" id="IPR035906">
    <property type="entry name" value="MetI-like_sf"/>
</dbReference>
<feature type="transmembrane region" description="Helical" evidence="7">
    <location>
        <begin position="182"/>
        <end position="206"/>
    </location>
</feature>
<feature type="transmembrane region" description="Helical" evidence="7">
    <location>
        <begin position="142"/>
        <end position="161"/>
    </location>
</feature>
<dbReference type="AlphaFoldDB" id="A0AAX3EZY2"/>
<reference evidence="8" key="1">
    <citation type="submission" date="2022-10" db="EMBL/GenBank/DDBJ databases">
        <authorList>
            <person name="Wei X."/>
        </authorList>
    </citation>
    <scope>NUCLEOTIDE SEQUENCE</scope>
    <source>
        <strain evidence="8">SD2</strain>
    </source>
</reference>
<proteinExistence type="predicted"/>
<keyword evidence="2" id="KW-0813">Transport</keyword>
<keyword evidence="6 7" id="KW-0472">Membrane</keyword>
<dbReference type="Proteomes" id="UP001164481">
    <property type="component" value="Chromosome"/>
</dbReference>
<evidence type="ECO:0000313" key="9">
    <source>
        <dbReference type="Proteomes" id="UP001164481"/>
    </source>
</evidence>
<evidence type="ECO:0000313" key="8">
    <source>
        <dbReference type="EMBL" id="UZW64157.1"/>
    </source>
</evidence>
<feature type="transmembrane region" description="Helical" evidence="7">
    <location>
        <begin position="12"/>
        <end position="34"/>
    </location>
</feature>
<comment type="subcellular location">
    <subcellularLocation>
        <location evidence="1">Cell membrane</location>
        <topology evidence="1">Multi-pass membrane protein</topology>
    </subcellularLocation>
</comment>
<gene>
    <name evidence="8" type="ORF">OIE46_02100</name>
</gene>
<name>A0AAX3EZY2_MYCSY</name>
<keyword evidence="3" id="KW-1003">Cell membrane</keyword>
<reference evidence="8" key="2">
    <citation type="submission" date="2022-11" db="EMBL/GenBank/DDBJ databases">
        <title>complete genomes of mycoplasma synoviae ZX313 strain and SD2 strain.</title>
        <authorList>
            <person name="Zhong Q."/>
        </authorList>
    </citation>
    <scope>NUCLEOTIDE SEQUENCE</scope>
    <source>
        <strain evidence="8">SD2</strain>
    </source>
</reference>
<keyword evidence="5 7" id="KW-1133">Transmembrane helix</keyword>
<organism evidence="8 9">
    <name type="scientific">Mycoplasmopsis synoviae</name>
    <name type="common">Mycoplasma synoviae</name>
    <dbReference type="NCBI Taxonomy" id="2109"/>
    <lineage>
        <taxon>Bacteria</taxon>
        <taxon>Bacillati</taxon>
        <taxon>Mycoplasmatota</taxon>
        <taxon>Mycoplasmoidales</taxon>
        <taxon>Metamycoplasmataceae</taxon>
        <taxon>Mycoplasmopsis</taxon>
    </lineage>
</organism>
<feature type="transmembrane region" description="Helical" evidence="7">
    <location>
        <begin position="105"/>
        <end position="122"/>
    </location>
</feature>
<protein>
    <submittedName>
        <fullName evidence="8">Glycerol transporter subunit C</fullName>
    </submittedName>
</protein>
<evidence type="ECO:0000256" key="4">
    <source>
        <dbReference type="ARBA" id="ARBA00022692"/>
    </source>
</evidence>
<evidence type="ECO:0000256" key="1">
    <source>
        <dbReference type="ARBA" id="ARBA00004651"/>
    </source>
</evidence>
<evidence type="ECO:0000256" key="5">
    <source>
        <dbReference type="ARBA" id="ARBA00022989"/>
    </source>
</evidence>
<dbReference type="GO" id="GO:0005886">
    <property type="term" value="C:plasma membrane"/>
    <property type="evidence" value="ECO:0007669"/>
    <property type="project" value="UniProtKB-SubCell"/>
</dbReference>
<dbReference type="SUPFAM" id="SSF161098">
    <property type="entry name" value="MetI-like"/>
    <property type="match status" value="1"/>
</dbReference>
<accession>A0AAX3EZY2</accession>
<evidence type="ECO:0000256" key="2">
    <source>
        <dbReference type="ARBA" id="ARBA00022448"/>
    </source>
</evidence>
<feature type="transmembrane region" description="Helical" evidence="7">
    <location>
        <begin position="238"/>
        <end position="260"/>
    </location>
</feature>
<keyword evidence="4 7" id="KW-0812">Transmembrane</keyword>
<dbReference type="PANTHER" id="PTHR43744">
    <property type="entry name" value="ABC TRANSPORTER PERMEASE PROTEIN MG189-RELATED-RELATED"/>
    <property type="match status" value="1"/>
</dbReference>
<feature type="transmembrane region" description="Helical" evidence="7">
    <location>
        <begin position="68"/>
        <end position="93"/>
    </location>
</feature>
<dbReference type="EMBL" id="CP107525">
    <property type="protein sequence ID" value="UZW64157.1"/>
    <property type="molecule type" value="Genomic_DNA"/>
</dbReference>